<reference evidence="3 4" key="1">
    <citation type="submission" date="2017-12" db="EMBL/GenBank/DDBJ databases">
        <title>Phylogenetic diversity of female urinary microbiome.</title>
        <authorList>
            <person name="Thomas-White K."/>
            <person name="Wolfe A.J."/>
        </authorList>
    </citation>
    <scope>NUCLEOTIDE SEQUENCE [LARGE SCALE GENOMIC DNA]</scope>
    <source>
        <strain evidence="3 4">UMB0777</strain>
    </source>
</reference>
<dbReference type="PANTHER" id="PTHR42872">
    <property type="entry name" value="PROTEIN-GLUTAMATE METHYLESTERASE/PROTEIN-GLUTAMINE GLUTAMINASE"/>
    <property type="match status" value="1"/>
</dbReference>
<dbReference type="InterPro" id="IPR011006">
    <property type="entry name" value="CheY-like_superfamily"/>
</dbReference>
<dbReference type="AlphaFoldDB" id="A0A2I1R9I4"/>
<accession>A0A2I1R9I4</accession>
<evidence type="ECO:0000259" key="2">
    <source>
        <dbReference type="PROSITE" id="PS50110"/>
    </source>
</evidence>
<protein>
    <recommendedName>
        <fullName evidence="2">Response regulatory domain-containing protein</fullName>
    </recommendedName>
</protein>
<comment type="caution">
    <text evidence="3">The sequence shown here is derived from an EMBL/GenBank/DDBJ whole genome shotgun (WGS) entry which is preliminary data.</text>
</comment>
<dbReference type="PROSITE" id="PS50110">
    <property type="entry name" value="RESPONSE_REGULATORY"/>
    <property type="match status" value="1"/>
</dbReference>
<dbReference type="SUPFAM" id="SSF52172">
    <property type="entry name" value="CheY-like"/>
    <property type="match status" value="1"/>
</dbReference>
<keyword evidence="1" id="KW-0597">Phosphoprotein</keyword>
<dbReference type="InterPro" id="IPR058245">
    <property type="entry name" value="NreC/VraR/RcsB-like_REC"/>
</dbReference>
<evidence type="ECO:0000313" key="4">
    <source>
        <dbReference type="Proteomes" id="UP000234662"/>
    </source>
</evidence>
<evidence type="ECO:0000313" key="3">
    <source>
        <dbReference type="EMBL" id="PKZ65774.1"/>
    </source>
</evidence>
<feature type="modified residue" description="4-aspartylphosphate" evidence="1">
    <location>
        <position position="57"/>
    </location>
</feature>
<dbReference type="Gene3D" id="3.40.50.2300">
    <property type="match status" value="1"/>
</dbReference>
<organism evidence="3 4">
    <name type="scientific">Gordonia terrae</name>
    <dbReference type="NCBI Taxonomy" id="2055"/>
    <lineage>
        <taxon>Bacteria</taxon>
        <taxon>Bacillati</taxon>
        <taxon>Actinomycetota</taxon>
        <taxon>Actinomycetes</taxon>
        <taxon>Mycobacteriales</taxon>
        <taxon>Gordoniaceae</taxon>
        <taxon>Gordonia</taxon>
    </lineage>
</organism>
<feature type="domain" description="Response regulatory" evidence="2">
    <location>
        <begin position="7"/>
        <end position="124"/>
    </location>
</feature>
<sequence>MEPPRLRCLIVDDSAAFRTSARGMLEAGGITVVGTASTLAEALHETASAHPDVALVDIDLGGESGFDVAEALHAAMSGSPPAVVLVSTHDEEEFADMIDASSAVGFVPKFALSADRVRAALAETS</sequence>
<dbReference type="Pfam" id="PF00072">
    <property type="entry name" value="Response_reg"/>
    <property type="match status" value="1"/>
</dbReference>
<dbReference type="PANTHER" id="PTHR42872:SF3">
    <property type="entry name" value="PROTEIN-GLUTAMATE METHYLESTERASE_PROTEIN-GLUTAMINE GLUTAMINASE 1"/>
    <property type="match status" value="1"/>
</dbReference>
<dbReference type="GO" id="GO:0000160">
    <property type="term" value="P:phosphorelay signal transduction system"/>
    <property type="evidence" value="ECO:0007669"/>
    <property type="project" value="InterPro"/>
</dbReference>
<dbReference type="RefSeq" id="WP_101819962.1">
    <property type="nucleotide sequence ID" value="NZ_PKJC01000005.1"/>
</dbReference>
<proteinExistence type="predicted"/>
<gene>
    <name evidence="3" type="ORF">CYJ73_09465</name>
</gene>
<dbReference type="Proteomes" id="UP000234662">
    <property type="component" value="Unassembled WGS sequence"/>
</dbReference>
<dbReference type="CDD" id="cd17535">
    <property type="entry name" value="REC_NarL-like"/>
    <property type="match status" value="1"/>
</dbReference>
<evidence type="ECO:0000256" key="1">
    <source>
        <dbReference type="PROSITE-ProRule" id="PRU00169"/>
    </source>
</evidence>
<dbReference type="InterPro" id="IPR001789">
    <property type="entry name" value="Sig_transdc_resp-reg_receiver"/>
</dbReference>
<name>A0A2I1R9I4_9ACTN</name>
<dbReference type="EMBL" id="PKJC01000005">
    <property type="protein sequence ID" value="PKZ65774.1"/>
    <property type="molecule type" value="Genomic_DNA"/>
</dbReference>
<dbReference type="SMART" id="SM00448">
    <property type="entry name" value="REC"/>
    <property type="match status" value="1"/>
</dbReference>